<dbReference type="RefSeq" id="WP_120021450.1">
    <property type="nucleotide sequence ID" value="NZ_QZFV01000010.1"/>
</dbReference>
<evidence type="ECO:0000259" key="1">
    <source>
        <dbReference type="Pfam" id="PF07228"/>
    </source>
</evidence>
<keyword evidence="3" id="KW-1185">Reference proteome</keyword>
<feature type="domain" description="PPM-type phosphatase" evidence="1">
    <location>
        <begin position="225"/>
        <end position="311"/>
    </location>
</feature>
<dbReference type="SUPFAM" id="SSF81606">
    <property type="entry name" value="PP2C-like"/>
    <property type="match status" value="1"/>
</dbReference>
<dbReference type="AlphaFoldDB" id="A0A419IBQ3"/>
<dbReference type="Gene3D" id="3.60.40.10">
    <property type="entry name" value="PPM-type phosphatase domain"/>
    <property type="match status" value="1"/>
</dbReference>
<evidence type="ECO:0000313" key="3">
    <source>
        <dbReference type="Proteomes" id="UP000285112"/>
    </source>
</evidence>
<proteinExistence type="predicted"/>
<name>A0A419IBQ3_9PSEU</name>
<dbReference type="Pfam" id="PF07228">
    <property type="entry name" value="SpoIIE"/>
    <property type="match status" value="1"/>
</dbReference>
<dbReference type="EMBL" id="QZFV01000010">
    <property type="protein sequence ID" value="RJQ92390.1"/>
    <property type="molecule type" value="Genomic_DNA"/>
</dbReference>
<sequence length="317" mass="33611">MRLNDHARELLGDAGISPAEWARRNYYANGEWGGDACGCPDDRCIGYHHEDDEACGCLPALLDTEQERSSKNMTEKQWPRTDADVAATVRTAVATRRGSRAHNMDAAATFRSSAGIVTAAVVDGIGNDAAGAETMRELARIAVRIGAAKGALAGVLAAAAYIDDPGIDDYQPDGVLVLALAEPGEPTSLAWVGDSHAYGWDGTALRRRTDPHTMGAFLRQNPEAEELAVQHDNWVRLSLDSATPTTVALSEAPAGELVLLVSDGLDDIPLPELQILTAQHQHDPQALADAVVAAVPHHDEGYRDDATAIVLAPATTT</sequence>
<comment type="caution">
    <text evidence="2">The sequence shown here is derived from an EMBL/GenBank/DDBJ whole genome shotgun (WGS) entry which is preliminary data.</text>
</comment>
<dbReference type="InterPro" id="IPR001932">
    <property type="entry name" value="PPM-type_phosphatase-like_dom"/>
</dbReference>
<organism evidence="2 3">
    <name type="scientific">Amycolatopsis panacis</name>
    <dbReference type="NCBI Taxonomy" id="2340917"/>
    <lineage>
        <taxon>Bacteria</taxon>
        <taxon>Bacillati</taxon>
        <taxon>Actinomycetota</taxon>
        <taxon>Actinomycetes</taxon>
        <taxon>Pseudonocardiales</taxon>
        <taxon>Pseudonocardiaceae</taxon>
        <taxon>Amycolatopsis</taxon>
    </lineage>
</organism>
<protein>
    <recommendedName>
        <fullName evidence="1">PPM-type phosphatase domain-containing protein</fullName>
    </recommendedName>
</protein>
<dbReference type="OrthoDB" id="9801841at2"/>
<evidence type="ECO:0000313" key="2">
    <source>
        <dbReference type="EMBL" id="RJQ92390.1"/>
    </source>
</evidence>
<accession>A0A419IBQ3</accession>
<gene>
    <name evidence="2" type="ORF">D5S19_01095</name>
</gene>
<dbReference type="Proteomes" id="UP000285112">
    <property type="component" value="Unassembled WGS sequence"/>
</dbReference>
<reference evidence="2 3" key="1">
    <citation type="submission" date="2018-09" db="EMBL/GenBank/DDBJ databases">
        <title>YIM PH 21725 draft genome.</title>
        <authorList>
            <person name="Miao C."/>
        </authorList>
    </citation>
    <scope>NUCLEOTIDE SEQUENCE [LARGE SCALE GENOMIC DNA]</scope>
    <source>
        <strain evidence="3">YIM PH21725</strain>
    </source>
</reference>
<dbReference type="InterPro" id="IPR036457">
    <property type="entry name" value="PPM-type-like_dom_sf"/>
</dbReference>